<dbReference type="Proteomes" id="UP000515135">
    <property type="component" value="Unplaced"/>
</dbReference>
<comment type="catalytic activity">
    <reaction evidence="4">
        <text>holo-[ACP] + malonyl-CoA = malonyl-[ACP] + CoA</text>
        <dbReference type="Rhea" id="RHEA:41792"/>
        <dbReference type="Rhea" id="RHEA-COMP:9623"/>
        <dbReference type="Rhea" id="RHEA-COMP:9685"/>
        <dbReference type="ChEBI" id="CHEBI:57287"/>
        <dbReference type="ChEBI" id="CHEBI:57384"/>
        <dbReference type="ChEBI" id="CHEBI:64479"/>
        <dbReference type="ChEBI" id="CHEBI:78449"/>
        <dbReference type="EC" id="2.3.1.39"/>
    </reaction>
    <physiologicalReaction direction="left-to-right" evidence="4">
        <dbReference type="Rhea" id="RHEA:41793"/>
    </physiologicalReaction>
</comment>
<feature type="domain" description="Ketosynthase family 3 (KS3)" evidence="6">
    <location>
        <begin position="2"/>
        <end position="427"/>
    </location>
</feature>
<evidence type="ECO:0000256" key="3">
    <source>
        <dbReference type="ARBA" id="ARBA00022679"/>
    </source>
</evidence>
<dbReference type="PROSITE" id="PS52019">
    <property type="entry name" value="PKS_MFAS_DH"/>
    <property type="match status" value="1"/>
</dbReference>
<dbReference type="InterPro" id="IPR050091">
    <property type="entry name" value="PKS_NRPS_Biosynth_Enz"/>
</dbReference>
<keyword evidence="3" id="KW-0808">Transferase</keyword>
<dbReference type="GO" id="GO:0004315">
    <property type="term" value="F:3-oxoacyl-[acyl-carrier-protein] synthase activity"/>
    <property type="evidence" value="ECO:0007669"/>
    <property type="project" value="InterPro"/>
</dbReference>
<sequence>MDRKVAIVGIGCRYPGGVNTPGDFWSMLAEGRDCTIPPPDDRFDASFFWHPNRTPGKLYSRCGGYLQCNVFEFDRQFFKIPPDEANHLDPQIQLLLEVTWEALENAGIPPRSIRGSNTGVYVGVTSSEYLMMTVSPFSNISQYTNSGTNSCMVANRISYEFDLHGPSFSVDTACSSSLYSIHLASEAIRKGDCSMAIAGGVNLMLLPGTTIGFCQAGMLSPDGKCKSFDASADGYCRSEGAGVVVLKPLDKALADGDRVYAVIRGGSLTNDGRTPGIANPSYDAQLDLVEKACAAAKVHPHEIQYVEAHGTGTKVGDRTEANALGQILGRGRTEEDLPLYIGSVKSNFGHTEGAAGVAGIIKLALMISKGQIPRVVHFSSPNPDIYFDVLNIKVPRALLQWEGDGTRLAGCSSFGFGGANAHLILERTPSSVPPAAVANSDKVYEKQCEKGTGHETIMLLSGNTKAALKEQIGLWISFITNKIAFNEDRFQQSLYTAANRYQHHAERLAIVVNGPEDAVKKLNLLTRGEKLKAAVDGKVPEGAERGKMAFVFSGMGTQWWGMARHLALEDPVFSDVIQRFENVLKTLGADWSIADMLTKETNPDKINRTATLLSCPDIAQPCICAVQMGLFELLKQYDVIPDAIIGHSVGEVAAAYAAGLLAFEDAVRVIYHRGKELSKTSGHGKMLAVLHPIREVEELLEKDENKNIINVAATNSPNQIVLSGDVNAVDSFKDKLKSAEIKCVLLKVNNAFHSYQQEQVKNGILKQLRILSASNKTTELQIPMISTVTNKWLSTEITNTAHYWWTNIRQQVRFMQSVQVLLQDGYNSSVEVGAHPALGPALKDILSTVKSRTTKQHVIPTLLRPRDVSSTADDRENSLLTTASLHVMGYPVNFSPAFEEKHRRVHDIPAYPWQRVLCNAGTGYSSSQYRFPQRVHPLLGQEQETLEETNSQKSKVWCSNLSEESVPWLKHHILDGNVVVPAAAYVETALAAASEVYEDKNVLSLKNLQFKRFMFAPTSEAIIKSTLQQNSAKEKQFGLYSKDASGSWILHATAEVHKGDLTQPIGSINPLANVAERCSKTISSEEIYEAAKKLASISVLRSTALLHAQHLRPMKKPWSQLRHQTRLQENLDGTSTILPSWTRFCTHLPACHS</sequence>
<dbReference type="Gene3D" id="3.30.70.3290">
    <property type="match status" value="1"/>
</dbReference>
<evidence type="ECO:0000256" key="2">
    <source>
        <dbReference type="ARBA" id="ARBA00022553"/>
    </source>
</evidence>
<dbReference type="PROSITE" id="PS00606">
    <property type="entry name" value="KS3_1"/>
    <property type="match status" value="1"/>
</dbReference>
<dbReference type="InterPro" id="IPR016039">
    <property type="entry name" value="Thiolase-like"/>
</dbReference>
<dbReference type="InterPro" id="IPR020841">
    <property type="entry name" value="PKS_Beta-ketoAc_synthase_dom"/>
</dbReference>
<dbReference type="Pfam" id="PF02801">
    <property type="entry name" value="Ketoacyl-synt_C"/>
    <property type="match status" value="1"/>
</dbReference>
<dbReference type="InterPro" id="IPR001227">
    <property type="entry name" value="Ac_transferase_dom_sf"/>
</dbReference>
<organism evidence="8 9">
    <name type="scientific">Branchiostoma belcheri</name>
    <name type="common">Amphioxus</name>
    <dbReference type="NCBI Taxonomy" id="7741"/>
    <lineage>
        <taxon>Eukaryota</taxon>
        <taxon>Metazoa</taxon>
        <taxon>Chordata</taxon>
        <taxon>Cephalochordata</taxon>
        <taxon>Leptocardii</taxon>
        <taxon>Amphioxiformes</taxon>
        <taxon>Branchiostomatidae</taxon>
        <taxon>Branchiostoma</taxon>
    </lineage>
</organism>
<evidence type="ECO:0000259" key="7">
    <source>
        <dbReference type="PROSITE" id="PS52019"/>
    </source>
</evidence>
<dbReference type="Gene3D" id="3.40.47.10">
    <property type="match status" value="1"/>
</dbReference>
<dbReference type="InterPro" id="IPR014030">
    <property type="entry name" value="Ketoacyl_synth_N"/>
</dbReference>
<evidence type="ECO:0000256" key="1">
    <source>
        <dbReference type="ARBA" id="ARBA00022450"/>
    </source>
</evidence>
<evidence type="ECO:0000313" key="8">
    <source>
        <dbReference type="Proteomes" id="UP000515135"/>
    </source>
</evidence>
<dbReference type="InterPro" id="IPR016036">
    <property type="entry name" value="Malonyl_transacylase_ACP-bd"/>
</dbReference>
<dbReference type="SUPFAM" id="SSF53901">
    <property type="entry name" value="Thiolase-like"/>
    <property type="match status" value="1"/>
</dbReference>
<gene>
    <name evidence="9" type="primary">LOC109485299</name>
</gene>
<dbReference type="InterPro" id="IPR016035">
    <property type="entry name" value="Acyl_Trfase/lysoPLipase"/>
</dbReference>
<name>A0A6P5ADI9_BRABE</name>
<dbReference type="GeneID" id="109485299"/>
<dbReference type="Gene3D" id="3.40.366.10">
    <property type="entry name" value="Malonyl-Coenzyme A Acyl Carrier Protein, domain 2"/>
    <property type="match status" value="1"/>
</dbReference>
<dbReference type="GO" id="GO:0004314">
    <property type="term" value="F:[acyl-carrier-protein] S-malonyltransferase activity"/>
    <property type="evidence" value="ECO:0007669"/>
    <property type="project" value="UniProtKB-EC"/>
</dbReference>
<proteinExistence type="predicted"/>
<comment type="caution">
    <text evidence="5">Lacks conserved residue(s) required for the propagation of feature annotation.</text>
</comment>
<dbReference type="InterPro" id="IPR014031">
    <property type="entry name" value="Ketoacyl_synth_C"/>
</dbReference>
<feature type="region of interest" description="C-terminal hotdog fold" evidence="5">
    <location>
        <begin position="1079"/>
        <end position="1153"/>
    </location>
</feature>
<dbReference type="PROSITE" id="PS52004">
    <property type="entry name" value="KS3_2"/>
    <property type="match status" value="1"/>
</dbReference>
<accession>A0A6P5ADI9</accession>
<dbReference type="SMART" id="SM00826">
    <property type="entry name" value="PKS_DH"/>
    <property type="match status" value="1"/>
</dbReference>
<keyword evidence="8" id="KW-1185">Reference proteome</keyword>
<keyword evidence="2" id="KW-0597">Phosphoprotein</keyword>
<dbReference type="OrthoDB" id="541883at2759"/>
<dbReference type="GO" id="GO:0004312">
    <property type="term" value="F:fatty acid synthase activity"/>
    <property type="evidence" value="ECO:0007669"/>
    <property type="project" value="TreeGrafter"/>
</dbReference>
<evidence type="ECO:0000256" key="5">
    <source>
        <dbReference type="PROSITE-ProRule" id="PRU01363"/>
    </source>
</evidence>
<dbReference type="Pfam" id="PF16197">
    <property type="entry name" value="KAsynt_C_assoc"/>
    <property type="match status" value="1"/>
</dbReference>
<dbReference type="PANTHER" id="PTHR43775:SF37">
    <property type="entry name" value="SI:DKEY-61P9.11"/>
    <property type="match status" value="1"/>
</dbReference>
<dbReference type="FunFam" id="3.40.47.10:FF:000019">
    <property type="entry name" value="Polyketide synthase type I"/>
    <property type="match status" value="1"/>
</dbReference>
<feature type="region of interest" description="N-terminal hotdog fold" evidence="5">
    <location>
        <begin position="936"/>
        <end position="1063"/>
    </location>
</feature>
<dbReference type="Pfam" id="PF00109">
    <property type="entry name" value="ketoacyl-synt"/>
    <property type="match status" value="1"/>
</dbReference>
<dbReference type="InterPro" id="IPR042104">
    <property type="entry name" value="PKS_dehydratase_sf"/>
</dbReference>
<dbReference type="AlphaFoldDB" id="A0A6P5ADI9"/>
<dbReference type="Pfam" id="PF00698">
    <property type="entry name" value="Acyl_transf_1"/>
    <property type="match status" value="1"/>
</dbReference>
<dbReference type="InterPro" id="IPR018201">
    <property type="entry name" value="Ketoacyl_synth_AS"/>
</dbReference>
<evidence type="ECO:0000259" key="6">
    <source>
        <dbReference type="PROSITE" id="PS52004"/>
    </source>
</evidence>
<evidence type="ECO:0000256" key="4">
    <source>
        <dbReference type="ARBA" id="ARBA00048404"/>
    </source>
</evidence>
<dbReference type="InterPro" id="IPR014043">
    <property type="entry name" value="Acyl_transferase_dom"/>
</dbReference>
<dbReference type="SMART" id="SM00825">
    <property type="entry name" value="PKS_KS"/>
    <property type="match status" value="1"/>
</dbReference>
<dbReference type="InterPro" id="IPR049552">
    <property type="entry name" value="PKS_DH_N"/>
</dbReference>
<reference evidence="9" key="1">
    <citation type="submission" date="2025-08" db="UniProtKB">
        <authorList>
            <consortium name="RefSeq"/>
        </authorList>
    </citation>
    <scope>IDENTIFICATION</scope>
    <source>
        <tissue evidence="9">Gonad</tissue>
    </source>
</reference>
<dbReference type="InterPro" id="IPR020807">
    <property type="entry name" value="PKS_DH"/>
</dbReference>
<dbReference type="PANTHER" id="PTHR43775">
    <property type="entry name" value="FATTY ACID SYNTHASE"/>
    <property type="match status" value="1"/>
</dbReference>
<dbReference type="CDD" id="cd00833">
    <property type="entry name" value="PKS"/>
    <property type="match status" value="1"/>
</dbReference>
<dbReference type="UniPathway" id="UPA00094"/>
<dbReference type="GO" id="GO:0006633">
    <property type="term" value="P:fatty acid biosynthetic process"/>
    <property type="evidence" value="ECO:0007669"/>
    <property type="project" value="UniProtKB-UniPathway"/>
</dbReference>
<dbReference type="SMART" id="SM00827">
    <property type="entry name" value="PKS_AT"/>
    <property type="match status" value="1"/>
</dbReference>
<evidence type="ECO:0000313" key="9">
    <source>
        <dbReference type="RefSeq" id="XP_019644379.1"/>
    </source>
</evidence>
<feature type="domain" description="PKS/mFAS DH" evidence="7">
    <location>
        <begin position="936"/>
        <end position="1153"/>
    </location>
</feature>
<dbReference type="InterPro" id="IPR049900">
    <property type="entry name" value="PKS_mFAS_DH"/>
</dbReference>
<keyword evidence="1" id="KW-0596">Phosphopantetheine</keyword>
<dbReference type="Gene3D" id="3.10.129.110">
    <property type="entry name" value="Polyketide synthase dehydratase"/>
    <property type="match status" value="1"/>
</dbReference>
<dbReference type="Pfam" id="PF21089">
    <property type="entry name" value="PKS_DH_N"/>
    <property type="match status" value="1"/>
</dbReference>
<dbReference type="SUPFAM" id="SSF52151">
    <property type="entry name" value="FabD/lysophospholipase-like"/>
    <property type="match status" value="1"/>
</dbReference>
<dbReference type="RefSeq" id="XP_019644379.1">
    <property type="nucleotide sequence ID" value="XM_019788820.1"/>
</dbReference>
<protein>
    <submittedName>
        <fullName evidence="9">Uncharacterized protein LOC109485299 isoform X2</fullName>
    </submittedName>
</protein>
<dbReference type="InterPro" id="IPR032821">
    <property type="entry name" value="PKS_assoc"/>
</dbReference>
<dbReference type="SUPFAM" id="SSF55048">
    <property type="entry name" value="Probable ACP-binding domain of malonyl-CoA ACP transacylase"/>
    <property type="match status" value="1"/>
</dbReference>